<proteinExistence type="predicted"/>
<keyword evidence="4" id="KW-1185">Reference proteome</keyword>
<evidence type="ECO:0000259" key="2">
    <source>
        <dbReference type="PROSITE" id="PS51746"/>
    </source>
</evidence>
<dbReference type="SMART" id="SM00332">
    <property type="entry name" value="PP2Cc"/>
    <property type="match status" value="1"/>
</dbReference>
<dbReference type="EC" id="3.1.3.16" evidence="3"/>
<feature type="domain" description="PPM-type phosphatase" evidence="2">
    <location>
        <begin position="4"/>
        <end position="253"/>
    </location>
</feature>
<feature type="compositionally biased region" description="Polar residues" evidence="1">
    <location>
        <begin position="7"/>
        <end position="20"/>
    </location>
</feature>
<evidence type="ECO:0000256" key="1">
    <source>
        <dbReference type="SAM" id="MobiDB-lite"/>
    </source>
</evidence>
<comment type="caution">
    <text evidence="3">The sequence shown here is derived from an EMBL/GenBank/DDBJ whole genome shotgun (WGS) entry which is preliminary data.</text>
</comment>
<organism evidence="3 4">
    <name type="scientific">Sulfitobacter sediminis</name>
    <dbReference type="NCBI Taxonomy" id="3234186"/>
    <lineage>
        <taxon>Bacteria</taxon>
        <taxon>Pseudomonadati</taxon>
        <taxon>Pseudomonadota</taxon>
        <taxon>Alphaproteobacteria</taxon>
        <taxon>Rhodobacterales</taxon>
        <taxon>Roseobacteraceae</taxon>
        <taxon>Sulfitobacter</taxon>
    </lineage>
</organism>
<dbReference type="SUPFAM" id="SSF81606">
    <property type="entry name" value="PP2C-like"/>
    <property type="match status" value="1"/>
</dbReference>
<dbReference type="RefSeq" id="WP_367879762.1">
    <property type="nucleotide sequence ID" value="NZ_JBFNXX010000029.1"/>
</dbReference>
<dbReference type="GO" id="GO:0004722">
    <property type="term" value="F:protein serine/threonine phosphatase activity"/>
    <property type="evidence" value="ECO:0007669"/>
    <property type="project" value="UniProtKB-EC"/>
</dbReference>
<accession>A0ABV3RSX9</accession>
<dbReference type="EMBL" id="JBFNXX010000029">
    <property type="protein sequence ID" value="MEW9922065.1"/>
    <property type="molecule type" value="Genomic_DNA"/>
</dbReference>
<evidence type="ECO:0000313" key="3">
    <source>
        <dbReference type="EMBL" id="MEW9922065.1"/>
    </source>
</evidence>
<dbReference type="PROSITE" id="PS51746">
    <property type="entry name" value="PPM_2"/>
    <property type="match status" value="1"/>
</dbReference>
<protein>
    <submittedName>
        <fullName evidence="3">PP2C family serine/threonine-protein phosphatase</fullName>
        <ecNumber evidence="3">3.1.3.16</ecNumber>
    </submittedName>
</protein>
<gene>
    <name evidence="3" type="ORF">AB2B41_20865</name>
</gene>
<feature type="region of interest" description="Disordered" evidence="1">
    <location>
        <begin position="1"/>
        <end position="25"/>
    </location>
</feature>
<reference evidence="3 4" key="1">
    <citation type="submission" date="2024-07" db="EMBL/GenBank/DDBJ databases">
        <title>Marimonas sp.nov., isolated from tidal-flat sediment.</title>
        <authorList>
            <person name="Jayan J.N."/>
            <person name="Lee S.S."/>
        </authorList>
    </citation>
    <scope>NUCLEOTIDE SEQUENCE [LARGE SCALE GENOMIC DNA]</scope>
    <source>
        <strain evidence="3 4">MJW-29</strain>
    </source>
</reference>
<dbReference type="SMART" id="SM00331">
    <property type="entry name" value="PP2C_SIG"/>
    <property type="match status" value="1"/>
</dbReference>
<dbReference type="Proteomes" id="UP001556098">
    <property type="component" value="Unassembled WGS sequence"/>
</dbReference>
<sequence length="298" mass="32306">MRLDSATVVSQGRRNQQEDTIASDFPEGSDVGFVVLGDGMGGHACGEIASKLVVAGVFSAIKRQSENPDLLERRMGDILEDAAVEANARIGKYTHTRPETQGMGTTLLSPVIVRDKLYWISIGDSPLYIFRRNTLYRLNQTHTLQGQLDYLVRNNLLDPEEAKNCDPNSLTSAIAGYQIAQIDCCDSPVTLLDRDILIVASDGLQFLSDEEISQTVSRVQNEPASSIGNALMGQINALDHPDQDNVVCCIVKVEPNIDMSDLEVPMSVESGVVPTLGPGTGLVCREYAARQARNTGIA</sequence>
<dbReference type="Pfam" id="PF13672">
    <property type="entry name" value="PP2C_2"/>
    <property type="match status" value="1"/>
</dbReference>
<dbReference type="InterPro" id="IPR036457">
    <property type="entry name" value="PPM-type-like_dom_sf"/>
</dbReference>
<dbReference type="Gene3D" id="3.60.40.10">
    <property type="entry name" value="PPM-type phosphatase domain"/>
    <property type="match status" value="1"/>
</dbReference>
<name>A0ABV3RSX9_9RHOB</name>
<dbReference type="InterPro" id="IPR001932">
    <property type="entry name" value="PPM-type_phosphatase-like_dom"/>
</dbReference>
<dbReference type="CDD" id="cd00143">
    <property type="entry name" value="PP2Cc"/>
    <property type="match status" value="1"/>
</dbReference>
<keyword evidence="3" id="KW-0378">Hydrolase</keyword>
<evidence type="ECO:0000313" key="4">
    <source>
        <dbReference type="Proteomes" id="UP001556098"/>
    </source>
</evidence>